<protein>
    <submittedName>
        <fullName evidence="8">Putative sodium-dependent multivitamin transporter</fullName>
    </submittedName>
</protein>
<feature type="transmembrane region" description="Helical" evidence="7">
    <location>
        <begin position="174"/>
        <end position="195"/>
    </location>
</feature>
<evidence type="ECO:0000313" key="9">
    <source>
        <dbReference type="Proteomes" id="UP000283509"/>
    </source>
</evidence>
<dbReference type="AlphaFoldDB" id="A0A423TG89"/>
<gene>
    <name evidence="8" type="ORF">C7M84_005945</name>
</gene>
<sequence>MVGAVMIGVAFFAKRFGGLIQAAITITGVMGGPMLGLFILGILVPHCDRRGAFVGLVTSAVFVSWIAMGASFYGTKPEYLSLSADNCPVSFNVSNQTLDTHDNQVMSDVTQFANLSSFVHSRGQNDLDDVMSKSALHELDLEEDAAAVIAAESLVEEPKAQEDWPLLALYKISYTLYPVIGTLTCIVVAIIITIATGGEDLSRVRPELVSPIIRRFLPASSRTTKDSYYLPVKTFSMEDTANGHQLYPMHKSES</sequence>
<name>A0A423TG89_PENVA</name>
<evidence type="ECO:0000256" key="6">
    <source>
        <dbReference type="ARBA" id="ARBA00023201"/>
    </source>
</evidence>
<reference evidence="8 9" key="1">
    <citation type="submission" date="2018-04" db="EMBL/GenBank/DDBJ databases">
        <authorList>
            <person name="Zhang X."/>
            <person name="Yuan J."/>
            <person name="Li F."/>
            <person name="Xiang J."/>
        </authorList>
    </citation>
    <scope>NUCLEOTIDE SEQUENCE [LARGE SCALE GENOMIC DNA]</scope>
    <source>
        <tissue evidence="8">Muscle</tissue>
    </source>
</reference>
<keyword evidence="6" id="KW-0739">Sodium transport</keyword>
<evidence type="ECO:0000256" key="4">
    <source>
        <dbReference type="ARBA" id="ARBA00023053"/>
    </source>
</evidence>
<feature type="transmembrane region" description="Helical" evidence="7">
    <location>
        <begin position="51"/>
        <end position="73"/>
    </location>
</feature>
<evidence type="ECO:0000256" key="1">
    <source>
        <dbReference type="ARBA" id="ARBA00004651"/>
    </source>
</evidence>
<dbReference type="Proteomes" id="UP000283509">
    <property type="component" value="Unassembled WGS sequence"/>
</dbReference>
<proteinExistence type="predicted"/>
<dbReference type="PANTHER" id="PTHR42985:SF40">
    <property type="entry name" value="LD47995P-RELATED"/>
    <property type="match status" value="1"/>
</dbReference>
<keyword evidence="5" id="KW-0406">Ion transport</keyword>
<comment type="caution">
    <text evidence="8">The sequence shown here is derived from an EMBL/GenBank/DDBJ whole genome shotgun (WGS) entry which is preliminary data.</text>
</comment>
<dbReference type="GO" id="GO:0005886">
    <property type="term" value="C:plasma membrane"/>
    <property type="evidence" value="ECO:0007669"/>
    <property type="project" value="UniProtKB-SubCell"/>
</dbReference>
<dbReference type="Gene3D" id="1.20.1730.10">
    <property type="entry name" value="Sodium/glucose cotransporter"/>
    <property type="match status" value="1"/>
</dbReference>
<dbReference type="InterPro" id="IPR038377">
    <property type="entry name" value="Na/Glc_symporter_sf"/>
</dbReference>
<evidence type="ECO:0000256" key="2">
    <source>
        <dbReference type="ARBA" id="ARBA00022448"/>
    </source>
</evidence>
<accession>A0A423TG89</accession>
<dbReference type="EMBL" id="QCYY01001762">
    <property type="protein sequence ID" value="ROT75510.1"/>
    <property type="molecule type" value="Genomic_DNA"/>
</dbReference>
<comment type="subcellular location">
    <subcellularLocation>
        <location evidence="1">Cell membrane</location>
        <topology evidence="1">Multi-pass membrane protein</topology>
    </subcellularLocation>
</comment>
<evidence type="ECO:0000256" key="3">
    <source>
        <dbReference type="ARBA" id="ARBA00022475"/>
    </source>
</evidence>
<dbReference type="GO" id="GO:0006814">
    <property type="term" value="P:sodium ion transport"/>
    <property type="evidence" value="ECO:0007669"/>
    <property type="project" value="UniProtKB-KW"/>
</dbReference>
<dbReference type="OrthoDB" id="6351558at2759"/>
<keyword evidence="7" id="KW-1133">Transmembrane helix</keyword>
<evidence type="ECO:0000256" key="5">
    <source>
        <dbReference type="ARBA" id="ARBA00023065"/>
    </source>
</evidence>
<keyword evidence="3" id="KW-1003">Cell membrane</keyword>
<keyword evidence="7" id="KW-0472">Membrane</keyword>
<evidence type="ECO:0000256" key="7">
    <source>
        <dbReference type="SAM" id="Phobius"/>
    </source>
</evidence>
<dbReference type="GO" id="GO:0015293">
    <property type="term" value="F:symporter activity"/>
    <property type="evidence" value="ECO:0007669"/>
    <property type="project" value="TreeGrafter"/>
</dbReference>
<dbReference type="PANTHER" id="PTHR42985">
    <property type="entry name" value="SODIUM-COUPLED MONOCARBOXYLATE TRANSPORTER"/>
    <property type="match status" value="1"/>
</dbReference>
<dbReference type="InterPro" id="IPR051163">
    <property type="entry name" value="Sodium:Solute_Symporter_SSF"/>
</dbReference>
<feature type="transmembrane region" description="Helical" evidence="7">
    <location>
        <begin position="20"/>
        <end position="44"/>
    </location>
</feature>
<keyword evidence="9" id="KW-1185">Reference proteome</keyword>
<organism evidence="8 9">
    <name type="scientific">Penaeus vannamei</name>
    <name type="common">Whiteleg shrimp</name>
    <name type="synonym">Litopenaeus vannamei</name>
    <dbReference type="NCBI Taxonomy" id="6689"/>
    <lineage>
        <taxon>Eukaryota</taxon>
        <taxon>Metazoa</taxon>
        <taxon>Ecdysozoa</taxon>
        <taxon>Arthropoda</taxon>
        <taxon>Crustacea</taxon>
        <taxon>Multicrustacea</taxon>
        <taxon>Malacostraca</taxon>
        <taxon>Eumalacostraca</taxon>
        <taxon>Eucarida</taxon>
        <taxon>Decapoda</taxon>
        <taxon>Dendrobranchiata</taxon>
        <taxon>Penaeoidea</taxon>
        <taxon>Penaeidae</taxon>
        <taxon>Penaeus</taxon>
    </lineage>
</organism>
<keyword evidence="7" id="KW-0812">Transmembrane</keyword>
<keyword evidence="2" id="KW-0813">Transport</keyword>
<reference evidence="8 9" key="2">
    <citation type="submission" date="2019-01" db="EMBL/GenBank/DDBJ databases">
        <title>The decoding of complex shrimp genome reveals the adaptation for benthos swimmer, frequently molting mechanism and breeding impact on genome.</title>
        <authorList>
            <person name="Sun Y."/>
            <person name="Gao Y."/>
            <person name="Yu Y."/>
        </authorList>
    </citation>
    <scope>NUCLEOTIDE SEQUENCE [LARGE SCALE GENOMIC DNA]</scope>
    <source>
        <tissue evidence="8">Muscle</tissue>
    </source>
</reference>
<evidence type="ECO:0000313" key="8">
    <source>
        <dbReference type="EMBL" id="ROT75510.1"/>
    </source>
</evidence>
<keyword evidence="4" id="KW-0915">Sodium</keyword>